<dbReference type="Pfam" id="PF00168">
    <property type="entry name" value="C2"/>
    <property type="match status" value="1"/>
</dbReference>
<evidence type="ECO:0000259" key="5">
    <source>
        <dbReference type="PROSITE" id="PS50004"/>
    </source>
</evidence>
<protein>
    <recommendedName>
        <fullName evidence="4">Phosphoinositide phospholipase C</fullName>
        <ecNumber evidence="4">3.1.4.11</ecNumber>
    </recommendedName>
</protein>
<dbReference type="PROSITE" id="PS50004">
    <property type="entry name" value="C2"/>
    <property type="match status" value="1"/>
</dbReference>
<dbReference type="GO" id="GO:0004435">
    <property type="term" value="F:phosphatidylinositol-4,5-bisphosphate phospholipase C activity"/>
    <property type="evidence" value="ECO:0007669"/>
    <property type="project" value="UniProtKB-EC"/>
</dbReference>
<dbReference type="InterPro" id="IPR000909">
    <property type="entry name" value="PLipase_C_PInositol-sp_X_dom"/>
</dbReference>
<dbReference type="PANTHER" id="PTHR10336">
    <property type="entry name" value="PHOSPHOINOSITIDE-SPECIFIC PHOSPHOLIPASE C FAMILY PROTEIN"/>
    <property type="match status" value="1"/>
</dbReference>
<dbReference type="SUPFAM" id="SSF49562">
    <property type="entry name" value="C2 domain (Calcium/lipid-binding domain, CaLB)"/>
    <property type="match status" value="1"/>
</dbReference>
<gene>
    <name evidence="7" type="ORF">EUTSA_v10010260mg</name>
</gene>
<evidence type="ECO:0000256" key="2">
    <source>
        <dbReference type="ARBA" id="ARBA00004202"/>
    </source>
</evidence>
<evidence type="ECO:0000256" key="3">
    <source>
        <dbReference type="ARBA" id="ARBA00023224"/>
    </source>
</evidence>
<dbReference type="KEGG" id="eus:EUTSA_v10010260mg"/>
<dbReference type="CDD" id="cd00275">
    <property type="entry name" value="C2_PLC_like"/>
    <property type="match status" value="1"/>
</dbReference>
<sequence length="550" mass="62820">MVILSKSTTPQKELIQMCFTNNFGGYKKDMPEKLQRFMTLLGTEKDEDDAGEKAAKKIAAELKLRRDDIPDFSVFNDTDNRLGLAQLNQYLFSTEHNPPIGDQVHHDMNAPLSHYFIHTSLKSYFTGSQFLERYSNEPIIDALKQGVRVVELDLRPCGKDGICVSGHRWNSKNPLKLETCLDSIKDHAFTPGRSYPVIITFKDGLTQDLQSKATQMINEIFGNMVYYHDPHRLGEFPSPSDLRNKILISRRPPKELLFANDDDQTVVVQNGNETQQEAADQNYQSLVAFHAVEPSGMLLQALTTDKVIQRPGWYETDVISFTQKRFLRTRPKKGKLIMNAPYKPQRAWMHGAQMIALSRQEDKEKLWLMQGMFRANGGCGYVKKPDFLLNASPGGVFYPTVNPEVKKTLKVKVYMGDGWSKDFKKLGRLTKPELYVLISIAGVPHDEKIKRTTVKSNEWPMSKKEKTEKKNREWIPTWGEEFTFPLTYPDLALLNIQVYDHEIAADGFGGQTCLPVSELKEGIRAVPLYDEKGERCSSTMLLMRFRFSTN</sequence>
<feature type="domain" description="C2" evidence="5">
    <location>
        <begin position="393"/>
        <end position="530"/>
    </location>
</feature>
<dbReference type="PANTHER" id="PTHR10336:SF204">
    <property type="entry name" value="PHOSPHOINOSITIDE PHOSPHOLIPASE C 4-RELATED"/>
    <property type="match status" value="1"/>
</dbReference>
<dbReference type="PROSITE" id="PS50008">
    <property type="entry name" value="PIPLC_Y_DOMAIN"/>
    <property type="match status" value="1"/>
</dbReference>
<dbReference type="SUPFAM" id="SSF51695">
    <property type="entry name" value="PLC-like phosphodiesterases"/>
    <property type="match status" value="1"/>
</dbReference>
<evidence type="ECO:0000256" key="4">
    <source>
        <dbReference type="RuleBase" id="RU361133"/>
    </source>
</evidence>
<proteinExistence type="predicted"/>
<evidence type="ECO:0000313" key="7">
    <source>
        <dbReference type="EMBL" id="ESQ45852.1"/>
    </source>
</evidence>
<dbReference type="InterPro" id="IPR017946">
    <property type="entry name" value="PLC-like_Pdiesterase_TIM-brl"/>
</dbReference>
<keyword evidence="4" id="KW-0443">Lipid metabolism</keyword>
<dbReference type="InterPro" id="IPR035892">
    <property type="entry name" value="C2_domain_sf"/>
</dbReference>
<dbReference type="AlphaFoldDB" id="V4LTM8"/>
<dbReference type="Pfam" id="PF00387">
    <property type="entry name" value="PI-PLC-Y"/>
    <property type="match status" value="1"/>
</dbReference>
<dbReference type="PRINTS" id="PR00390">
    <property type="entry name" value="PHPHLIPASEC"/>
</dbReference>
<dbReference type="STRING" id="72664.V4LTM8"/>
<name>V4LTM8_EUTSA</name>
<dbReference type="GO" id="GO:0051209">
    <property type="term" value="P:release of sequestered calcium ion into cytosol"/>
    <property type="evidence" value="ECO:0007669"/>
    <property type="project" value="TreeGrafter"/>
</dbReference>
<dbReference type="InterPro" id="IPR001192">
    <property type="entry name" value="PI-PLC_fam"/>
</dbReference>
<keyword evidence="4" id="KW-0378">Hydrolase</keyword>
<comment type="subcellular location">
    <subcellularLocation>
        <location evidence="2">Cell membrane</location>
        <topology evidence="2">Peripheral membrane protein</topology>
    </subcellularLocation>
</comment>
<dbReference type="EMBL" id="KI517435">
    <property type="protein sequence ID" value="ESQ45852.1"/>
    <property type="molecule type" value="Genomic_DNA"/>
</dbReference>
<dbReference type="SMART" id="SM00149">
    <property type="entry name" value="PLCYc"/>
    <property type="match status" value="1"/>
</dbReference>
<dbReference type="GO" id="GO:0016042">
    <property type="term" value="P:lipid catabolic process"/>
    <property type="evidence" value="ECO:0007669"/>
    <property type="project" value="UniProtKB-KW"/>
</dbReference>
<keyword evidence="3" id="KW-0807">Transducer</keyword>
<dbReference type="Pfam" id="PF00388">
    <property type="entry name" value="PI-PLC-X"/>
    <property type="match status" value="1"/>
</dbReference>
<dbReference type="InterPro" id="IPR001711">
    <property type="entry name" value="PLipase_C_Pinositol-sp_Y"/>
</dbReference>
<dbReference type="Proteomes" id="UP000030689">
    <property type="component" value="Unassembled WGS sequence"/>
</dbReference>
<dbReference type="SMART" id="SM00239">
    <property type="entry name" value="C2"/>
    <property type="match status" value="1"/>
</dbReference>
<dbReference type="GO" id="GO:0048015">
    <property type="term" value="P:phosphatidylinositol-mediated signaling"/>
    <property type="evidence" value="ECO:0007669"/>
    <property type="project" value="TreeGrafter"/>
</dbReference>
<dbReference type="InterPro" id="IPR000008">
    <property type="entry name" value="C2_dom"/>
</dbReference>
<accession>V4LTM8</accession>
<keyword evidence="4" id="KW-0442">Lipid degradation</keyword>
<keyword evidence="8" id="KW-1185">Reference proteome</keyword>
<organism evidence="7 8">
    <name type="scientific">Eutrema salsugineum</name>
    <name type="common">Saltwater cress</name>
    <name type="synonym">Sisymbrium salsugineum</name>
    <dbReference type="NCBI Taxonomy" id="72664"/>
    <lineage>
        <taxon>Eukaryota</taxon>
        <taxon>Viridiplantae</taxon>
        <taxon>Streptophyta</taxon>
        <taxon>Embryophyta</taxon>
        <taxon>Tracheophyta</taxon>
        <taxon>Spermatophyta</taxon>
        <taxon>Magnoliopsida</taxon>
        <taxon>eudicotyledons</taxon>
        <taxon>Gunneridae</taxon>
        <taxon>Pentapetalae</taxon>
        <taxon>rosids</taxon>
        <taxon>malvids</taxon>
        <taxon>Brassicales</taxon>
        <taxon>Brassicaceae</taxon>
        <taxon>Eutremeae</taxon>
        <taxon>Eutrema</taxon>
    </lineage>
</organism>
<dbReference type="GO" id="GO:0005886">
    <property type="term" value="C:plasma membrane"/>
    <property type="evidence" value="ECO:0007669"/>
    <property type="project" value="UniProtKB-SubCell"/>
</dbReference>
<dbReference type="EC" id="3.1.4.11" evidence="4"/>
<dbReference type="Gene3D" id="2.60.40.150">
    <property type="entry name" value="C2 domain"/>
    <property type="match status" value="1"/>
</dbReference>
<feature type="domain" description="PI-PLC Y-box" evidence="6">
    <location>
        <begin position="264"/>
        <end position="388"/>
    </location>
</feature>
<dbReference type="eggNOG" id="KOG0169">
    <property type="taxonomic scope" value="Eukaryota"/>
</dbReference>
<dbReference type="OMA" id="EMMINHA"/>
<dbReference type="PROSITE" id="PS50007">
    <property type="entry name" value="PIPLC_X_DOMAIN"/>
    <property type="match status" value="1"/>
</dbReference>
<evidence type="ECO:0000313" key="8">
    <source>
        <dbReference type="Proteomes" id="UP000030689"/>
    </source>
</evidence>
<dbReference type="Gramene" id="ESQ45852">
    <property type="protein sequence ID" value="ESQ45852"/>
    <property type="gene ID" value="EUTSA_v10010260mg"/>
</dbReference>
<comment type="catalytic activity">
    <reaction evidence="1 4">
        <text>a 1,2-diacyl-sn-glycero-3-phospho-(1D-myo-inositol-4,5-bisphosphate) + H2O = 1D-myo-inositol 1,4,5-trisphosphate + a 1,2-diacyl-sn-glycerol + H(+)</text>
        <dbReference type="Rhea" id="RHEA:33179"/>
        <dbReference type="ChEBI" id="CHEBI:15377"/>
        <dbReference type="ChEBI" id="CHEBI:15378"/>
        <dbReference type="ChEBI" id="CHEBI:17815"/>
        <dbReference type="ChEBI" id="CHEBI:58456"/>
        <dbReference type="ChEBI" id="CHEBI:203600"/>
        <dbReference type="EC" id="3.1.4.11"/>
    </reaction>
</comment>
<evidence type="ECO:0000256" key="1">
    <source>
        <dbReference type="ARBA" id="ARBA00001195"/>
    </source>
</evidence>
<dbReference type="Gene3D" id="3.20.20.190">
    <property type="entry name" value="Phosphatidylinositol (PI) phosphodiesterase"/>
    <property type="match status" value="1"/>
</dbReference>
<dbReference type="SMART" id="SM00148">
    <property type="entry name" value="PLCXc"/>
    <property type="match status" value="1"/>
</dbReference>
<evidence type="ECO:0000259" key="6">
    <source>
        <dbReference type="PROSITE" id="PS50008"/>
    </source>
</evidence>
<reference evidence="7 8" key="1">
    <citation type="journal article" date="2013" name="Front. Plant Sci.">
        <title>The Reference Genome of the Halophytic Plant Eutrema salsugineum.</title>
        <authorList>
            <person name="Yang R."/>
            <person name="Jarvis D.E."/>
            <person name="Chen H."/>
            <person name="Beilstein M.A."/>
            <person name="Grimwood J."/>
            <person name="Jenkins J."/>
            <person name="Shu S."/>
            <person name="Prochnik S."/>
            <person name="Xin M."/>
            <person name="Ma C."/>
            <person name="Schmutz J."/>
            <person name="Wing R.A."/>
            <person name="Mitchell-Olds T."/>
            <person name="Schumaker K.S."/>
            <person name="Wang X."/>
        </authorList>
    </citation>
    <scope>NUCLEOTIDE SEQUENCE [LARGE SCALE GENOMIC DNA]</scope>
</reference>
<dbReference type="OrthoDB" id="269822at2759"/>